<dbReference type="GO" id="GO:0006952">
    <property type="term" value="P:defense response"/>
    <property type="evidence" value="ECO:0007669"/>
    <property type="project" value="UniProtKB-KW"/>
</dbReference>
<evidence type="ECO:0000256" key="2">
    <source>
        <dbReference type="ARBA" id="ARBA00022614"/>
    </source>
</evidence>
<dbReference type="Pfam" id="PF18052">
    <property type="entry name" value="Rx_N"/>
    <property type="match status" value="1"/>
</dbReference>
<dbReference type="Gene3D" id="1.20.5.4130">
    <property type="match status" value="1"/>
</dbReference>
<protein>
    <submittedName>
        <fullName evidence="8">NB-ARC domain containing protein</fullName>
    </submittedName>
</protein>
<feature type="domain" description="Disease resistance N-terminal" evidence="7">
    <location>
        <begin position="9"/>
        <end position="101"/>
    </location>
</feature>
<dbReference type="AlphaFoldDB" id="A0AAV8DAZ2"/>
<comment type="caution">
    <text evidence="8">The sequence shown here is derived from an EMBL/GenBank/DDBJ whole genome shotgun (WGS) entry which is preliminary data.</text>
</comment>
<proteinExistence type="inferred from homology"/>
<dbReference type="GO" id="GO:0000166">
    <property type="term" value="F:nucleotide binding"/>
    <property type="evidence" value="ECO:0007669"/>
    <property type="project" value="UniProtKB-KW"/>
</dbReference>
<evidence type="ECO:0000256" key="5">
    <source>
        <dbReference type="ARBA" id="ARBA00022821"/>
    </source>
</evidence>
<evidence type="ECO:0000256" key="1">
    <source>
        <dbReference type="ARBA" id="ARBA00008894"/>
    </source>
</evidence>
<evidence type="ECO:0000256" key="4">
    <source>
        <dbReference type="ARBA" id="ARBA00022741"/>
    </source>
</evidence>
<reference evidence="8" key="1">
    <citation type="submission" date="2022-08" db="EMBL/GenBank/DDBJ databases">
        <authorList>
            <person name="Marques A."/>
        </authorList>
    </citation>
    <scope>NUCLEOTIDE SEQUENCE</scope>
    <source>
        <strain evidence="8">RhyPub2mFocal</strain>
        <tissue evidence="8">Leaves</tissue>
    </source>
</reference>
<keyword evidence="9" id="KW-1185">Reference proteome</keyword>
<dbReference type="EMBL" id="JAMFTS010000004">
    <property type="protein sequence ID" value="KAJ4765070.1"/>
    <property type="molecule type" value="Genomic_DNA"/>
</dbReference>
<dbReference type="Proteomes" id="UP001140206">
    <property type="component" value="Chromosome 4"/>
</dbReference>
<feature type="signal peptide" evidence="6">
    <location>
        <begin position="1"/>
        <end position="18"/>
    </location>
</feature>
<evidence type="ECO:0000313" key="8">
    <source>
        <dbReference type="EMBL" id="KAJ4765070.1"/>
    </source>
</evidence>
<keyword evidence="3" id="KW-0677">Repeat</keyword>
<evidence type="ECO:0000259" key="7">
    <source>
        <dbReference type="Pfam" id="PF18052"/>
    </source>
</evidence>
<feature type="chain" id="PRO_5043709348" evidence="6">
    <location>
        <begin position="19"/>
        <end position="112"/>
    </location>
</feature>
<sequence>MAWFAGGLMKWTADKLSALLLSQAAVSSGESSNSDPEDLKRLERTMKRIQSTLLDAPKGSMLDRSEKHRLEELKEVAYDAEDLVEEYEYEVLRAKIQARSKMGEKQKNSGKQ</sequence>
<organism evidence="8 9">
    <name type="scientific">Rhynchospora pubera</name>
    <dbReference type="NCBI Taxonomy" id="906938"/>
    <lineage>
        <taxon>Eukaryota</taxon>
        <taxon>Viridiplantae</taxon>
        <taxon>Streptophyta</taxon>
        <taxon>Embryophyta</taxon>
        <taxon>Tracheophyta</taxon>
        <taxon>Spermatophyta</taxon>
        <taxon>Magnoliopsida</taxon>
        <taxon>Liliopsida</taxon>
        <taxon>Poales</taxon>
        <taxon>Cyperaceae</taxon>
        <taxon>Cyperoideae</taxon>
        <taxon>Rhynchosporeae</taxon>
        <taxon>Rhynchospora</taxon>
    </lineage>
</organism>
<keyword evidence="5" id="KW-0611">Plant defense</keyword>
<gene>
    <name evidence="8" type="ORF">LUZ62_075445</name>
</gene>
<keyword evidence="4" id="KW-0547">Nucleotide-binding</keyword>
<keyword evidence="2" id="KW-0433">Leucine-rich repeat</keyword>
<evidence type="ECO:0000256" key="3">
    <source>
        <dbReference type="ARBA" id="ARBA00022737"/>
    </source>
</evidence>
<name>A0AAV8DAZ2_9POAL</name>
<keyword evidence="6" id="KW-0732">Signal</keyword>
<dbReference type="InterPro" id="IPR041118">
    <property type="entry name" value="Rx_N"/>
</dbReference>
<accession>A0AAV8DAZ2</accession>
<evidence type="ECO:0000256" key="6">
    <source>
        <dbReference type="SAM" id="SignalP"/>
    </source>
</evidence>
<comment type="similarity">
    <text evidence="1">Belongs to the disease resistance NB-LRR family.</text>
</comment>
<evidence type="ECO:0000313" key="9">
    <source>
        <dbReference type="Proteomes" id="UP001140206"/>
    </source>
</evidence>